<dbReference type="GO" id="GO:0005634">
    <property type="term" value="C:nucleus"/>
    <property type="evidence" value="ECO:0007669"/>
    <property type="project" value="UniProtKB-SubCell"/>
</dbReference>
<keyword evidence="4" id="KW-0010">Activator</keyword>
<evidence type="ECO:0000313" key="10">
    <source>
        <dbReference type="EMBL" id="KAH7294734.1"/>
    </source>
</evidence>
<organism evidence="10 11">
    <name type="scientific">Ceratopteris richardii</name>
    <name type="common">Triangle waterfern</name>
    <dbReference type="NCBI Taxonomy" id="49495"/>
    <lineage>
        <taxon>Eukaryota</taxon>
        <taxon>Viridiplantae</taxon>
        <taxon>Streptophyta</taxon>
        <taxon>Embryophyta</taxon>
        <taxon>Tracheophyta</taxon>
        <taxon>Polypodiopsida</taxon>
        <taxon>Polypodiidae</taxon>
        <taxon>Polypodiales</taxon>
        <taxon>Pteridineae</taxon>
        <taxon>Pteridaceae</taxon>
        <taxon>Parkerioideae</taxon>
        <taxon>Ceratopteris</taxon>
    </lineage>
</organism>
<dbReference type="PANTHER" id="PTHR31985">
    <property type="entry name" value="ETHYLENE-RESPONSIVE TRANSCRIPTION FACTOR ERF042-RELATED"/>
    <property type="match status" value="1"/>
</dbReference>
<name>A0A8T2RFY3_CERRI</name>
<evidence type="ECO:0000256" key="2">
    <source>
        <dbReference type="ARBA" id="ARBA00023015"/>
    </source>
</evidence>
<evidence type="ECO:0000259" key="9">
    <source>
        <dbReference type="PROSITE" id="PS51032"/>
    </source>
</evidence>
<evidence type="ECO:0000256" key="8">
    <source>
        <dbReference type="SAM" id="MobiDB-lite"/>
    </source>
</evidence>
<feature type="domain" description="AP2/ERF" evidence="9">
    <location>
        <begin position="70"/>
        <end position="127"/>
    </location>
</feature>
<keyword evidence="3" id="KW-0238">DNA-binding</keyword>
<dbReference type="AlphaFoldDB" id="A0A8T2RFY3"/>
<feature type="compositionally biased region" description="Acidic residues" evidence="8">
    <location>
        <begin position="278"/>
        <end position="290"/>
    </location>
</feature>
<dbReference type="InterPro" id="IPR051032">
    <property type="entry name" value="AP2/ERF_TF_ERF_subfamily"/>
</dbReference>
<sequence>MAASSFRSPDSALPSPASSPSVSGLQDSPHTTSDRTPPPPQSASTNPLPRKKRPSSGGGSGEGAGVRSKPFRGVRMRSWGKWVSEIRQPKKRSRIWLGSYSTPEAAAQAYDMALYYLRGPLASLNFPTLIPQEEPPNLSPRSVQQKAIAAGVAADKKGRNTNGFAALPGLPAIVKGKTASSRSNSQDSCSSSHSHHFNDGNNTCTASTLAPNADMRFLCFHDDASAMQNPQACQQRSHVEPETHHANVNEMHLRAACQRSATQARQGRPLTLNLNELAPEEPEELTDGEYDDRSHSQHHSFGDHGDIERVPASCSGSLLNGLDSKSRPFMEFLAPRSSSASR</sequence>
<dbReference type="PRINTS" id="PR00367">
    <property type="entry name" value="ETHRSPELEMNT"/>
</dbReference>
<dbReference type="PROSITE" id="PS51032">
    <property type="entry name" value="AP2_ERF"/>
    <property type="match status" value="1"/>
</dbReference>
<comment type="subcellular location">
    <subcellularLocation>
        <location evidence="1">Nucleus</location>
    </subcellularLocation>
</comment>
<dbReference type="Pfam" id="PF00847">
    <property type="entry name" value="AP2"/>
    <property type="match status" value="1"/>
</dbReference>
<comment type="caution">
    <text evidence="10">The sequence shown here is derived from an EMBL/GenBank/DDBJ whole genome shotgun (WGS) entry which is preliminary data.</text>
</comment>
<dbReference type="SUPFAM" id="SSF54171">
    <property type="entry name" value="DNA-binding domain"/>
    <property type="match status" value="1"/>
</dbReference>
<feature type="region of interest" description="Disordered" evidence="8">
    <location>
        <begin position="1"/>
        <end position="71"/>
    </location>
</feature>
<keyword evidence="11" id="KW-1185">Reference proteome</keyword>
<dbReference type="PANTHER" id="PTHR31985:SF273">
    <property type="entry name" value="ETHYLENE-RESPONSIVE TRANSCRIPTION FACTOR ERF017"/>
    <property type="match status" value="1"/>
</dbReference>
<dbReference type="SMART" id="SM00380">
    <property type="entry name" value="AP2"/>
    <property type="match status" value="1"/>
</dbReference>
<dbReference type="CDD" id="cd00018">
    <property type="entry name" value="AP2"/>
    <property type="match status" value="1"/>
</dbReference>
<keyword evidence="6" id="KW-0539">Nucleus</keyword>
<reference evidence="10 11" key="1">
    <citation type="submission" date="2021-08" db="EMBL/GenBank/DDBJ databases">
        <title>WGS assembly of Ceratopteris richardii.</title>
        <authorList>
            <person name="Marchant D.B."/>
            <person name="Chen G."/>
            <person name="Jenkins J."/>
            <person name="Shu S."/>
            <person name="Leebens-Mack J."/>
            <person name="Grimwood J."/>
            <person name="Schmutz J."/>
            <person name="Soltis P."/>
            <person name="Soltis D."/>
            <person name="Chen Z.-H."/>
        </authorList>
    </citation>
    <scope>NUCLEOTIDE SEQUENCE [LARGE SCALE GENOMIC DNA]</scope>
    <source>
        <strain evidence="10">Whitten #5841</strain>
        <tissue evidence="10">Leaf</tissue>
    </source>
</reference>
<evidence type="ECO:0000256" key="7">
    <source>
        <dbReference type="ARBA" id="ARBA00024343"/>
    </source>
</evidence>
<evidence type="ECO:0000256" key="4">
    <source>
        <dbReference type="ARBA" id="ARBA00023159"/>
    </source>
</evidence>
<dbReference type="GO" id="GO:0003677">
    <property type="term" value="F:DNA binding"/>
    <property type="evidence" value="ECO:0007669"/>
    <property type="project" value="UniProtKB-KW"/>
</dbReference>
<evidence type="ECO:0000313" key="11">
    <source>
        <dbReference type="Proteomes" id="UP000825935"/>
    </source>
</evidence>
<dbReference type="Gene3D" id="3.30.730.10">
    <property type="entry name" value="AP2/ERF domain"/>
    <property type="match status" value="1"/>
</dbReference>
<dbReference type="InterPro" id="IPR016177">
    <property type="entry name" value="DNA-bd_dom_sf"/>
</dbReference>
<feature type="region of interest" description="Disordered" evidence="8">
    <location>
        <begin position="275"/>
        <end position="342"/>
    </location>
</feature>
<feature type="compositionally biased region" description="Low complexity" evidence="8">
    <location>
        <begin position="180"/>
        <end position="192"/>
    </location>
</feature>
<feature type="compositionally biased region" description="Polar residues" evidence="8">
    <location>
        <begin position="24"/>
        <end position="35"/>
    </location>
</feature>
<evidence type="ECO:0000256" key="3">
    <source>
        <dbReference type="ARBA" id="ARBA00023125"/>
    </source>
</evidence>
<feature type="compositionally biased region" description="Basic and acidic residues" evidence="8">
    <location>
        <begin position="291"/>
        <end position="309"/>
    </location>
</feature>
<evidence type="ECO:0000256" key="5">
    <source>
        <dbReference type="ARBA" id="ARBA00023163"/>
    </source>
</evidence>
<dbReference type="EMBL" id="CM035432">
    <property type="protein sequence ID" value="KAH7294734.1"/>
    <property type="molecule type" value="Genomic_DNA"/>
</dbReference>
<dbReference type="OrthoDB" id="1937547at2759"/>
<dbReference type="FunFam" id="3.30.730.10:FF:000001">
    <property type="entry name" value="Ethylene-responsive transcription factor 2"/>
    <property type="match status" value="1"/>
</dbReference>
<evidence type="ECO:0000256" key="1">
    <source>
        <dbReference type="ARBA" id="ARBA00004123"/>
    </source>
</evidence>
<feature type="region of interest" description="Disordered" evidence="8">
    <location>
        <begin position="176"/>
        <end position="200"/>
    </location>
</feature>
<gene>
    <name evidence="10" type="ORF">KP509_27G015600</name>
</gene>
<dbReference type="InterPro" id="IPR036955">
    <property type="entry name" value="AP2/ERF_dom_sf"/>
</dbReference>
<accession>A0A8T2RFY3</accession>
<keyword evidence="2" id="KW-0805">Transcription regulation</keyword>
<feature type="compositionally biased region" description="Low complexity" evidence="8">
    <location>
        <begin position="8"/>
        <end position="23"/>
    </location>
</feature>
<comment type="similarity">
    <text evidence="7">Belongs to the AP2/ERF transcription factor family. ERF subfamily.</text>
</comment>
<evidence type="ECO:0000256" key="6">
    <source>
        <dbReference type="ARBA" id="ARBA00023242"/>
    </source>
</evidence>
<dbReference type="Proteomes" id="UP000825935">
    <property type="component" value="Chromosome 27"/>
</dbReference>
<protein>
    <recommendedName>
        <fullName evidence="9">AP2/ERF domain-containing protein</fullName>
    </recommendedName>
</protein>
<dbReference type="GO" id="GO:0003700">
    <property type="term" value="F:DNA-binding transcription factor activity"/>
    <property type="evidence" value="ECO:0007669"/>
    <property type="project" value="InterPro"/>
</dbReference>
<dbReference type="InterPro" id="IPR001471">
    <property type="entry name" value="AP2/ERF_dom"/>
</dbReference>
<proteinExistence type="inferred from homology"/>
<keyword evidence="5" id="KW-0804">Transcription</keyword>